<dbReference type="Gene3D" id="3.40.1090.10">
    <property type="entry name" value="Cytosolic phospholipase A2 catalytic domain"/>
    <property type="match status" value="1"/>
</dbReference>
<dbReference type="InterPro" id="IPR002642">
    <property type="entry name" value="LysoPLipase_cat_dom"/>
</dbReference>
<dbReference type="Pfam" id="PF00168">
    <property type="entry name" value="C2"/>
    <property type="match status" value="1"/>
</dbReference>
<dbReference type="EC" id="3.1.1.4" evidence="3 8"/>
<sequence length="934" mass="104962">MANFSILRRFSVRVLPALATVIPKKDEQIPDSPAEPAAWVSDRPVRFSCGCGLCPVLADQRPACASPALEDVAARAGRPQAARAALVHLGIGSARVQTSTGVAIFLHQTLNPLTVRTVAPYWNLSVKIIEARNIAKRDLVSESDCYVAIRLPTASAKNHRTTTVLNSSNPVWNETFHYKINSHVKNVLELSLFDEDSLSRDDLCSTVFYDLNNLSPGDSTMRHVFKLNPESKEELLVEFSIEESKDPPVEIVTNGVLVACPFSRLEVEVDVEKTKRHTIPEGKENLTLQVSGAFEEEQSVFNPLKESTSKSPVTFHLNRDLETELKIKLTKDTDCESRKKGPADIKSIVDIASVPLALHSAGEEFTMSVHLSKDKDVDLKLKARDSSEDLDVRLSFDLSRQEKDFLLQRQKLVSEAFQKVLHLDSSLESDEVPVVAVVGSGGGVRAMTCLYGSLLGLQMLNLIDTVTYIAGVSGSTWCMSSLYTEPDWSHQNLQPLIDRTQAQITKSQTHMFSVPQLLYYCHELKKRSKEGQAISLIDLWGLVIEYIIHGKENEATLSGQQEAIAKGQNPYPIYTAVNMKEGFLSNQSVTEWCEFTPHEVGFPKYGAFIRSEDFGGEFYMGHLIKKHAESRIPFLLGLWSSIFSTNLAQVWTSLTGSVPHWLQWLTDTVLNRENAPEQTKVPTVLDTFFITPTSIITHFLEEVLTDRPVISHSYNFLRGFTLHRDYSRSNQFTAWKVKHLDAFPNQLTPTDPKLHLVDSGFSINTGFPPLLRPERNVDVILSFNFSWGDQFKGLKLTEQYCSDHRLPFPRVNLAEVEQQPLKECYVFSDENNPHAPIVLHFPMVNATFQTFKAPGLARLTEQEVTDGQVDVHSKQSAYRTFDVSYTPEEFTQLVTLSCYNVLNNEEALLKVLQQALERKRRARGQPPKPKQFSP</sequence>
<evidence type="ECO:0000256" key="5">
    <source>
        <dbReference type="ARBA" id="ARBA00022801"/>
    </source>
</evidence>
<dbReference type="InterPro" id="IPR016035">
    <property type="entry name" value="Acyl_Trfase/lysoPLipase"/>
</dbReference>
<evidence type="ECO:0000259" key="10">
    <source>
        <dbReference type="PROSITE" id="PS51210"/>
    </source>
</evidence>
<dbReference type="InterPro" id="IPR000008">
    <property type="entry name" value="C2_dom"/>
</dbReference>
<dbReference type="Proteomes" id="UP001166052">
    <property type="component" value="Unassembled WGS sequence"/>
</dbReference>
<evidence type="ECO:0000256" key="4">
    <source>
        <dbReference type="ARBA" id="ARBA00022490"/>
    </source>
</evidence>
<dbReference type="SUPFAM" id="SSF52151">
    <property type="entry name" value="FabD/lysophospholipase-like"/>
    <property type="match status" value="1"/>
</dbReference>
<proteinExistence type="predicted"/>
<comment type="subcellular location">
    <subcellularLocation>
        <location evidence="2">Cytoplasm</location>
        <location evidence="2">Cytosol</location>
    </subcellularLocation>
    <subcellularLocation>
        <location evidence="1">Membrane</location>
        <topology evidence="1">Peripheral membrane protein</topology>
    </subcellularLocation>
</comment>
<keyword evidence="4 8" id="KW-0963">Cytoplasm</keyword>
<dbReference type="Pfam" id="PF01735">
    <property type="entry name" value="PLA2_B"/>
    <property type="match status" value="1"/>
</dbReference>
<dbReference type="SMART" id="SM00022">
    <property type="entry name" value="PLAc"/>
    <property type="match status" value="1"/>
</dbReference>
<comment type="catalytic activity">
    <reaction evidence="8">
        <text>a 1,2-diacyl-sn-glycero-3-phosphocholine + H2O = a 1-acyl-sn-glycero-3-phosphocholine + a fatty acid + H(+)</text>
        <dbReference type="Rhea" id="RHEA:15801"/>
        <dbReference type="ChEBI" id="CHEBI:15377"/>
        <dbReference type="ChEBI" id="CHEBI:15378"/>
        <dbReference type="ChEBI" id="CHEBI:28868"/>
        <dbReference type="ChEBI" id="CHEBI:57643"/>
        <dbReference type="ChEBI" id="CHEBI:58168"/>
        <dbReference type="EC" id="3.1.1.4"/>
    </reaction>
</comment>
<accession>A0ABS2Z424</accession>
<name>A0ABS2Z424_POLSE</name>
<evidence type="ECO:0000313" key="12">
    <source>
        <dbReference type="Proteomes" id="UP001166052"/>
    </source>
</evidence>
<protein>
    <recommendedName>
        <fullName evidence="3 8">Phospholipase A2</fullName>
        <ecNumber evidence="3 8">3.1.1.4</ecNumber>
    </recommendedName>
</protein>
<feature type="non-terminal residue" evidence="11">
    <location>
        <position position="1"/>
    </location>
</feature>
<evidence type="ECO:0000256" key="7">
    <source>
        <dbReference type="PROSITE-ProRule" id="PRU00555"/>
    </source>
</evidence>
<dbReference type="PROSITE" id="PS50004">
    <property type="entry name" value="C2"/>
    <property type="match status" value="1"/>
</dbReference>
<dbReference type="SMART" id="SM00239">
    <property type="entry name" value="C2"/>
    <property type="match status" value="1"/>
</dbReference>
<feature type="domain" description="PLA2c" evidence="10">
    <location>
        <begin position="384"/>
        <end position="934"/>
    </location>
</feature>
<keyword evidence="8" id="KW-0106">Calcium</keyword>
<keyword evidence="8" id="KW-0479">Metal-binding</keyword>
<evidence type="ECO:0000256" key="6">
    <source>
        <dbReference type="ARBA" id="ARBA00023098"/>
    </source>
</evidence>
<dbReference type="EMBL" id="JAAWVN010020399">
    <property type="protein sequence ID" value="MBN3293205.1"/>
    <property type="molecule type" value="Genomic_DNA"/>
</dbReference>
<evidence type="ECO:0000256" key="3">
    <source>
        <dbReference type="ARBA" id="ARBA00013278"/>
    </source>
</evidence>
<reference evidence="11" key="1">
    <citation type="journal article" date="2021" name="Cell">
        <title>Tracing the genetic footprints of vertebrate landing in non-teleost ray-finned fishes.</title>
        <authorList>
            <person name="Bi X."/>
            <person name="Wang K."/>
            <person name="Yang L."/>
            <person name="Pan H."/>
            <person name="Jiang H."/>
            <person name="Wei Q."/>
            <person name="Fang M."/>
            <person name="Yu H."/>
            <person name="Zhu C."/>
            <person name="Cai Y."/>
            <person name="He Y."/>
            <person name="Gan X."/>
            <person name="Zeng H."/>
            <person name="Yu D."/>
            <person name="Zhu Y."/>
            <person name="Jiang H."/>
            <person name="Qiu Q."/>
            <person name="Yang H."/>
            <person name="Zhang Y.E."/>
            <person name="Wang W."/>
            <person name="Zhu M."/>
            <person name="He S."/>
            <person name="Zhang G."/>
        </authorList>
    </citation>
    <scope>NUCLEOTIDE SEQUENCE</scope>
    <source>
        <strain evidence="11">Bchr_001</strain>
    </source>
</reference>
<keyword evidence="12" id="KW-1185">Reference proteome</keyword>
<keyword evidence="6 7" id="KW-0443">Lipid metabolism</keyword>
<organism evidence="11 12">
    <name type="scientific">Polypterus senegalus</name>
    <name type="common">Senegal bichir</name>
    <dbReference type="NCBI Taxonomy" id="55291"/>
    <lineage>
        <taxon>Eukaryota</taxon>
        <taxon>Metazoa</taxon>
        <taxon>Chordata</taxon>
        <taxon>Craniata</taxon>
        <taxon>Vertebrata</taxon>
        <taxon>Euteleostomi</taxon>
        <taxon>Actinopterygii</taxon>
        <taxon>Polypteriformes</taxon>
        <taxon>Polypteridae</taxon>
        <taxon>Polypterus</taxon>
    </lineage>
</organism>
<comment type="domain">
    <text evidence="8">The N-terminal C2 domain associates with lipid membranes upon calcium binding.</text>
</comment>
<dbReference type="Pfam" id="PF18695">
    <property type="entry name" value="cPLA2_C2"/>
    <property type="match status" value="1"/>
</dbReference>
<keyword evidence="5 7" id="KW-0378">Hydrolase</keyword>
<dbReference type="InterPro" id="IPR040723">
    <property type="entry name" value="cPLA2_C2"/>
</dbReference>
<keyword evidence="7 8" id="KW-0442">Lipid degradation</keyword>
<gene>
    <name evidence="11" type="primary">Pla2g4f_2</name>
    <name evidence="11" type="ORF">GTO92_0014454</name>
</gene>
<feature type="domain" description="C2" evidence="9">
    <location>
        <begin position="102"/>
        <end position="225"/>
    </location>
</feature>
<evidence type="ECO:0000256" key="2">
    <source>
        <dbReference type="ARBA" id="ARBA00004514"/>
    </source>
</evidence>
<dbReference type="Gene3D" id="2.60.40.150">
    <property type="entry name" value="C2 domain"/>
    <property type="match status" value="1"/>
</dbReference>
<dbReference type="PANTHER" id="PTHR10728:SF32">
    <property type="entry name" value="CYTOSOLIC PHOSPHOLIPASE A2 BETA"/>
    <property type="match status" value="1"/>
</dbReference>
<evidence type="ECO:0000256" key="8">
    <source>
        <dbReference type="RuleBase" id="RU362102"/>
    </source>
</evidence>
<dbReference type="InterPro" id="IPR035892">
    <property type="entry name" value="C2_domain_sf"/>
</dbReference>
<evidence type="ECO:0000259" key="9">
    <source>
        <dbReference type="PROSITE" id="PS50004"/>
    </source>
</evidence>
<evidence type="ECO:0000256" key="1">
    <source>
        <dbReference type="ARBA" id="ARBA00004170"/>
    </source>
</evidence>
<dbReference type="PROSITE" id="PS51210">
    <property type="entry name" value="PLA2C"/>
    <property type="match status" value="1"/>
</dbReference>
<evidence type="ECO:0000313" key="11">
    <source>
        <dbReference type="EMBL" id="MBN3293205.1"/>
    </source>
</evidence>
<feature type="non-terminal residue" evidence="11">
    <location>
        <position position="934"/>
    </location>
</feature>
<dbReference type="SUPFAM" id="SSF49562">
    <property type="entry name" value="C2 domain (Calcium/lipid-binding domain, CaLB)"/>
    <property type="match status" value="1"/>
</dbReference>
<comment type="caution">
    <text evidence="11">The sequence shown here is derived from an EMBL/GenBank/DDBJ whole genome shotgun (WGS) entry which is preliminary data.</text>
</comment>
<dbReference type="PANTHER" id="PTHR10728">
    <property type="entry name" value="CYTOSOLIC PHOSPHOLIPASE A2"/>
    <property type="match status" value="1"/>
</dbReference>